<reference evidence="1 2" key="1">
    <citation type="submission" date="2023-07" db="EMBL/GenBank/DDBJ databases">
        <title>Sorghum-associated microbial communities from plants grown in Nebraska, USA.</title>
        <authorList>
            <person name="Schachtman D."/>
        </authorList>
    </citation>
    <scope>NUCLEOTIDE SEQUENCE [LARGE SCALE GENOMIC DNA]</scope>
    <source>
        <strain evidence="1 2">4249</strain>
    </source>
</reference>
<evidence type="ECO:0000313" key="2">
    <source>
        <dbReference type="Proteomes" id="UP001265700"/>
    </source>
</evidence>
<proteinExistence type="predicted"/>
<dbReference type="EMBL" id="JAVDWU010000003">
    <property type="protein sequence ID" value="MDR7149964.1"/>
    <property type="molecule type" value="Genomic_DNA"/>
</dbReference>
<dbReference type="Proteomes" id="UP001265700">
    <property type="component" value="Unassembled WGS sequence"/>
</dbReference>
<dbReference type="RefSeq" id="WP_310314885.1">
    <property type="nucleotide sequence ID" value="NZ_JAVDWU010000003.1"/>
</dbReference>
<keyword evidence="2" id="KW-1185">Reference proteome</keyword>
<accession>A0ABU1WLP6</accession>
<gene>
    <name evidence="1" type="ORF">J2W49_001919</name>
</gene>
<protein>
    <submittedName>
        <fullName evidence="1">Uncharacterized protein</fullName>
    </submittedName>
</protein>
<sequence length="146" mass="15856">MYNAYTQHAFDVTPSGVPGSGYPEVYRRLMTVGLLGAIYRRMEDADVVNTAVEATLDDPAFYRMCRAIAVGMGGEVGYAREQLGNHVEQNPDDDNAKVAMAVSLMLGGDAEWKSWLDNVMATSTEQSAREAANGVLTFLSALRQAN</sequence>
<comment type="caution">
    <text evidence="1">The sequence shown here is derived from an EMBL/GenBank/DDBJ whole genome shotgun (WGS) entry which is preliminary data.</text>
</comment>
<organism evidence="1 2">
    <name type="scientific">Hydrogenophaga palleronii</name>
    <dbReference type="NCBI Taxonomy" id="65655"/>
    <lineage>
        <taxon>Bacteria</taxon>
        <taxon>Pseudomonadati</taxon>
        <taxon>Pseudomonadota</taxon>
        <taxon>Betaproteobacteria</taxon>
        <taxon>Burkholderiales</taxon>
        <taxon>Comamonadaceae</taxon>
        <taxon>Hydrogenophaga</taxon>
    </lineage>
</organism>
<evidence type="ECO:0000313" key="1">
    <source>
        <dbReference type="EMBL" id="MDR7149964.1"/>
    </source>
</evidence>
<name>A0ABU1WLP6_9BURK</name>